<keyword evidence="2" id="KW-0255">Endonuclease</keyword>
<dbReference type="EMBL" id="QXDC01000005">
    <property type="protein sequence ID" value="RIA36643.1"/>
    <property type="molecule type" value="Genomic_DNA"/>
</dbReference>
<sequence>MRDPRLIAHAKKMRREPTEPELRLWDVLRAKRFNGIKFRYQKVIGRYITDFSSRAPMLVIEIDGDTHVSQQDYDARRTAFLQSEGYRVVRFTNSDVMTNLEGVVQHLQILIDTAPLPSPLRGSSLSPEGERVL</sequence>
<dbReference type="AlphaFoldDB" id="A0A397NM26"/>
<reference evidence="2 3" key="1">
    <citation type="submission" date="2018-08" db="EMBL/GenBank/DDBJ databases">
        <title>Genomic Encyclopedia of Type Strains, Phase IV (KMG-IV): sequencing the most valuable type-strain genomes for metagenomic binning, comparative biology and taxonomic classification.</title>
        <authorList>
            <person name="Goeker M."/>
        </authorList>
    </citation>
    <scope>NUCLEOTIDE SEQUENCE [LARGE SCALE GENOMIC DNA]</scope>
    <source>
        <strain evidence="2 3">DSM 25527</strain>
    </source>
</reference>
<keyword evidence="2" id="KW-0540">Nuclease</keyword>
<proteinExistence type="predicted"/>
<dbReference type="PANTHER" id="PTHR38590:SF1">
    <property type="entry name" value="BLL0828 PROTEIN"/>
    <property type="match status" value="1"/>
</dbReference>
<gene>
    <name evidence="2" type="ORF">DFR49_3927</name>
</gene>
<protein>
    <submittedName>
        <fullName evidence="2">Very-short-patch-repair endonuclease</fullName>
    </submittedName>
</protein>
<keyword evidence="3" id="KW-1185">Reference proteome</keyword>
<dbReference type="Proteomes" id="UP000266568">
    <property type="component" value="Unassembled WGS sequence"/>
</dbReference>
<dbReference type="CDD" id="cd01038">
    <property type="entry name" value="Endonuclease_DUF559"/>
    <property type="match status" value="1"/>
</dbReference>
<dbReference type="GO" id="GO:0004519">
    <property type="term" value="F:endonuclease activity"/>
    <property type="evidence" value="ECO:0007669"/>
    <property type="project" value="UniProtKB-KW"/>
</dbReference>
<evidence type="ECO:0000259" key="1">
    <source>
        <dbReference type="Pfam" id="PF04480"/>
    </source>
</evidence>
<dbReference type="InterPro" id="IPR007569">
    <property type="entry name" value="DUF559"/>
</dbReference>
<evidence type="ECO:0000313" key="3">
    <source>
        <dbReference type="Proteomes" id="UP000266568"/>
    </source>
</evidence>
<organism evidence="2 3">
    <name type="scientific">Hephaestia caeni</name>
    <dbReference type="NCBI Taxonomy" id="645617"/>
    <lineage>
        <taxon>Bacteria</taxon>
        <taxon>Pseudomonadati</taxon>
        <taxon>Pseudomonadota</taxon>
        <taxon>Alphaproteobacteria</taxon>
        <taxon>Sphingomonadales</taxon>
        <taxon>Sphingomonadaceae</taxon>
        <taxon>Hephaestia</taxon>
    </lineage>
</organism>
<comment type="caution">
    <text evidence="2">The sequence shown here is derived from an EMBL/GenBank/DDBJ whole genome shotgun (WGS) entry which is preliminary data.</text>
</comment>
<dbReference type="InterPro" id="IPR047216">
    <property type="entry name" value="Endonuclease_DUF559_bact"/>
</dbReference>
<dbReference type="InterPro" id="IPR011335">
    <property type="entry name" value="Restrct_endonuc-II-like"/>
</dbReference>
<dbReference type="OrthoDB" id="9798754at2"/>
<dbReference type="Gene3D" id="3.40.960.10">
    <property type="entry name" value="VSR Endonuclease"/>
    <property type="match status" value="1"/>
</dbReference>
<accession>A0A397NM26</accession>
<evidence type="ECO:0000313" key="2">
    <source>
        <dbReference type="EMBL" id="RIA36643.1"/>
    </source>
</evidence>
<feature type="domain" description="DUF559" evidence="1">
    <location>
        <begin position="7"/>
        <end position="108"/>
    </location>
</feature>
<dbReference type="PANTHER" id="PTHR38590">
    <property type="entry name" value="BLL0828 PROTEIN"/>
    <property type="match status" value="1"/>
</dbReference>
<dbReference type="Pfam" id="PF04480">
    <property type="entry name" value="DUF559"/>
    <property type="match status" value="1"/>
</dbReference>
<name>A0A397NM26_9SPHN</name>
<dbReference type="SUPFAM" id="SSF52980">
    <property type="entry name" value="Restriction endonuclease-like"/>
    <property type="match status" value="1"/>
</dbReference>
<keyword evidence="2" id="KW-0378">Hydrolase</keyword>
<dbReference type="RefSeq" id="WP_119037366.1">
    <property type="nucleotide sequence ID" value="NZ_QXDC01000005.1"/>
</dbReference>